<feature type="region of interest" description="Disordered" evidence="1">
    <location>
        <begin position="211"/>
        <end position="233"/>
    </location>
</feature>
<gene>
    <name evidence="2" type="ORF">FB45DRAFT_874214</name>
</gene>
<organism evidence="2 3">
    <name type="scientific">Roridomyces roridus</name>
    <dbReference type="NCBI Taxonomy" id="1738132"/>
    <lineage>
        <taxon>Eukaryota</taxon>
        <taxon>Fungi</taxon>
        <taxon>Dikarya</taxon>
        <taxon>Basidiomycota</taxon>
        <taxon>Agaricomycotina</taxon>
        <taxon>Agaricomycetes</taxon>
        <taxon>Agaricomycetidae</taxon>
        <taxon>Agaricales</taxon>
        <taxon>Marasmiineae</taxon>
        <taxon>Mycenaceae</taxon>
        <taxon>Roridomyces</taxon>
    </lineage>
</organism>
<dbReference type="AlphaFoldDB" id="A0AAD7FEI2"/>
<evidence type="ECO:0000313" key="3">
    <source>
        <dbReference type="Proteomes" id="UP001221142"/>
    </source>
</evidence>
<name>A0AAD7FEI2_9AGAR</name>
<evidence type="ECO:0000256" key="1">
    <source>
        <dbReference type="SAM" id="MobiDB-lite"/>
    </source>
</evidence>
<dbReference type="EMBL" id="JARKIF010000027">
    <property type="protein sequence ID" value="KAJ7614055.1"/>
    <property type="molecule type" value="Genomic_DNA"/>
</dbReference>
<keyword evidence="3" id="KW-1185">Reference proteome</keyword>
<comment type="caution">
    <text evidence="2">The sequence shown here is derived from an EMBL/GenBank/DDBJ whole genome shotgun (WGS) entry which is preliminary data.</text>
</comment>
<accession>A0AAD7FEI2</accession>
<dbReference type="Proteomes" id="UP001221142">
    <property type="component" value="Unassembled WGS sequence"/>
</dbReference>
<protein>
    <submittedName>
        <fullName evidence="2">Uncharacterized protein</fullName>
    </submittedName>
</protein>
<feature type="region of interest" description="Disordered" evidence="1">
    <location>
        <begin position="165"/>
        <end position="184"/>
    </location>
</feature>
<sequence length="363" mass="40701">MPPAPDPGLSVFQDINEVHPGQTIRCHIDFLHSISSTPVLALVVEVQNDEGLLTVAPIIVEGKPPHPNLNDPAWQRMRSLTLGLLAFSSGANSTDQDYIWLGLPVRVPFQACSESMMFRSNETDEEMDENRLVYRIRRMAFQSGLDTTRDAGYRVEQYQLLRPQQMRTHQCPEPTPSRRTPAKAKITGEAREAATSKKWFQDSAFLNSYLSEGTSQQPPAAGSRIDSHSPEPMAIDVSGQTFILRWPGLSAADVCMFDLSDAPRNSNDEKRELYGLPRRGISISDLIHPQNSQKKPPSEADPVHLQRQRPNSVGPHRQRRIDQHRPYTRATPPEYPPMRPTYQPAPQKSPDFSVARGPPAAFL</sequence>
<evidence type="ECO:0000313" key="2">
    <source>
        <dbReference type="EMBL" id="KAJ7614055.1"/>
    </source>
</evidence>
<reference evidence="2" key="1">
    <citation type="submission" date="2023-03" db="EMBL/GenBank/DDBJ databases">
        <title>Massive genome expansion in bonnet fungi (Mycena s.s.) driven by repeated elements and novel gene families across ecological guilds.</title>
        <authorList>
            <consortium name="Lawrence Berkeley National Laboratory"/>
            <person name="Harder C.B."/>
            <person name="Miyauchi S."/>
            <person name="Viragh M."/>
            <person name="Kuo A."/>
            <person name="Thoen E."/>
            <person name="Andreopoulos B."/>
            <person name="Lu D."/>
            <person name="Skrede I."/>
            <person name="Drula E."/>
            <person name="Henrissat B."/>
            <person name="Morin E."/>
            <person name="Kohler A."/>
            <person name="Barry K."/>
            <person name="LaButti K."/>
            <person name="Morin E."/>
            <person name="Salamov A."/>
            <person name="Lipzen A."/>
            <person name="Mereny Z."/>
            <person name="Hegedus B."/>
            <person name="Baldrian P."/>
            <person name="Stursova M."/>
            <person name="Weitz H."/>
            <person name="Taylor A."/>
            <person name="Grigoriev I.V."/>
            <person name="Nagy L.G."/>
            <person name="Martin F."/>
            <person name="Kauserud H."/>
        </authorList>
    </citation>
    <scope>NUCLEOTIDE SEQUENCE</scope>
    <source>
        <strain evidence="2">9284</strain>
    </source>
</reference>
<proteinExistence type="predicted"/>
<feature type="region of interest" description="Disordered" evidence="1">
    <location>
        <begin position="285"/>
        <end position="363"/>
    </location>
</feature>